<keyword evidence="3 9" id="KW-0812">Transmembrane</keyword>
<keyword evidence="6" id="KW-0496">Mitochondrion</keyword>
<proteinExistence type="inferred from homology"/>
<feature type="transmembrane region" description="Helical" evidence="9">
    <location>
        <begin position="298"/>
        <end position="317"/>
    </location>
</feature>
<keyword evidence="12" id="KW-1185">Reference proteome</keyword>
<evidence type="ECO:0000256" key="1">
    <source>
        <dbReference type="ARBA" id="ARBA00004325"/>
    </source>
</evidence>
<evidence type="ECO:0000256" key="5">
    <source>
        <dbReference type="ARBA" id="ARBA00023054"/>
    </source>
</evidence>
<dbReference type="GO" id="GO:0031966">
    <property type="term" value="C:mitochondrial membrane"/>
    <property type="evidence" value="ECO:0007669"/>
    <property type="project" value="UniProtKB-SubCell"/>
</dbReference>
<keyword evidence="5 8" id="KW-0175">Coiled coil</keyword>
<dbReference type="PANTHER" id="PTHR14360:SF14">
    <property type="entry name" value="COILED-COIL DOMAIN-CONTAINING PROTEIN 90B, MITOCHONDRIAL"/>
    <property type="match status" value="1"/>
</dbReference>
<dbReference type="AlphaFoldDB" id="A0A8T3E3K9"/>
<feature type="coiled-coil region" evidence="8">
    <location>
        <begin position="198"/>
        <end position="229"/>
    </location>
</feature>
<evidence type="ECO:0000256" key="4">
    <source>
        <dbReference type="ARBA" id="ARBA00022989"/>
    </source>
</evidence>
<feature type="signal peptide" evidence="10">
    <location>
        <begin position="1"/>
        <end position="15"/>
    </location>
</feature>
<evidence type="ECO:0000256" key="8">
    <source>
        <dbReference type="SAM" id="Coils"/>
    </source>
</evidence>
<feature type="chain" id="PRO_5035831528" description="Coiled-coil domain-containing protein 90B, mitochondrial" evidence="10">
    <location>
        <begin position="16"/>
        <end position="318"/>
    </location>
</feature>
<protein>
    <recommendedName>
        <fullName evidence="13">Coiled-coil domain-containing protein 90B, mitochondrial</fullName>
    </recommendedName>
</protein>
<dbReference type="Pfam" id="PF07798">
    <property type="entry name" value="CCDC90-like"/>
    <property type="match status" value="1"/>
</dbReference>
<feature type="non-terminal residue" evidence="11">
    <location>
        <position position="318"/>
    </location>
</feature>
<gene>
    <name evidence="11" type="ORF">AGOR_G00031070</name>
</gene>
<comment type="subcellular location">
    <subcellularLocation>
        <location evidence="1">Mitochondrion membrane</location>
    </subcellularLocation>
</comment>
<organism evidence="11 12">
    <name type="scientific">Albula goreensis</name>
    <dbReference type="NCBI Taxonomy" id="1534307"/>
    <lineage>
        <taxon>Eukaryota</taxon>
        <taxon>Metazoa</taxon>
        <taxon>Chordata</taxon>
        <taxon>Craniata</taxon>
        <taxon>Vertebrata</taxon>
        <taxon>Euteleostomi</taxon>
        <taxon>Actinopterygii</taxon>
        <taxon>Neopterygii</taxon>
        <taxon>Teleostei</taxon>
        <taxon>Albuliformes</taxon>
        <taxon>Albulidae</taxon>
        <taxon>Albula</taxon>
    </lineage>
</organism>
<keyword evidence="7 9" id="KW-0472">Membrane</keyword>
<evidence type="ECO:0000313" key="11">
    <source>
        <dbReference type="EMBL" id="KAI1903813.1"/>
    </source>
</evidence>
<evidence type="ECO:0000256" key="10">
    <source>
        <dbReference type="SAM" id="SignalP"/>
    </source>
</evidence>
<dbReference type="OrthoDB" id="889336at2759"/>
<comment type="similarity">
    <text evidence="2">Belongs to the CCDC90 family.</text>
</comment>
<dbReference type="InterPro" id="IPR024461">
    <property type="entry name" value="CCDC90-like"/>
</dbReference>
<sequence length="318" mass="36355">RIVRLVILLHTQTLAEPEVAGLSQIVGFTNIAIIAELPSGFRSYRSLSYTAWQVAKKLLKQSAMICRQCASLFGPGGRFIFRNLVRDTYLGPLQNVKGFHRTAVVSTYDMRKVELTPLEQRKLTFDTHALVKELENSGFEKSQAEIIVTALVTLTTANMDIVYRDMVTTSHQEIALQQIMAHLDSIRKDMVILEKSEFANLRSENAKMKNELEQIKSRLMEESQKIRADAKLDINLERSRVTDMFTEQEKKLMEVSTEFHKKNADIDRSTMETTKKIDIEVASLRTLLESLKLETIRYLAASVFSCLAIALAFYRLWK</sequence>
<evidence type="ECO:0000256" key="2">
    <source>
        <dbReference type="ARBA" id="ARBA00007224"/>
    </source>
</evidence>
<evidence type="ECO:0000256" key="9">
    <source>
        <dbReference type="SAM" id="Phobius"/>
    </source>
</evidence>
<keyword evidence="10" id="KW-0732">Signal</keyword>
<accession>A0A8T3E3K9</accession>
<dbReference type="Proteomes" id="UP000829720">
    <property type="component" value="Unassembled WGS sequence"/>
</dbReference>
<dbReference type="PANTHER" id="PTHR14360">
    <property type="entry name" value="PROTEIN FMP32, MITOCHONDRIAL"/>
    <property type="match status" value="1"/>
</dbReference>
<evidence type="ECO:0000313" key="12">
    <source>
        <dbReference type="Proteomes" id="UP000829720"/>
    </source>
</evidence>
<evidence type="ECO:0000256" key="3">
    <source>
        <dbReference type="ARBA" id="ARBA00022692"/>
    </source>
</evidence>
<dbReference type="Gene3D" id="1.20.5.340">
    <property type="match status" value="1"/>
</dbReference>
<keyword evidence="4 9" id="KW-1133">Transmembrane helix</keyword>
<comment type="caution">
    <text evidence="11">The sequence shown here is derived from an EMBL/GenBank/DDBJ whole genome shotgun (WGS) entry which is preliminary data.</text>
</comment>
<evidence type="ECO:0000256" key="7">
    <source>
        <dbReference type="ARBA" id="ARBA00023136"/>
    </source>
</evidence>
<reference evidence="11" key="1">
    <citation type="submission" date="2021-01" db="EMBL/GenBank/DDBJ databases">
        <authorList>
            <person name="Zahm M."/>
            <person name="Roques C."/>
            <person name="Cabau C."/>
            <person name="Klopp C."/>
            <person name="Donnadieu C."/>
            <person name="Jouanno E."/>
            <person name="Lampietro C."/>
            <person name="Louis A."/>
            <person name="Herpin A."/>
            <person name="Echchiki A."/>
            <person name="Berthelot C."/>
            <person name="Parey E."/>
            <person name="Roest-Crollius H."/>
            <person name="Braasch I."/>
            <person name="Postlethwait J."/>
            <person name="Bobe J."/>
            <person name="Montfort J."/>
            <person name="Bouchez O."/>
            <person name="Begum T."/>
            <person name="Mejri S."/>
            <person name="Adams A."/>
            <person name="Chen W.-J."/>
            <person name="Guiguen Y."/>
        </authorList>
    </citation>
    <scope>NUCLEOTIDE SEQUENCE</scope>
    <source>
        <tissue evidence="11">Blood</tissue>
    </source>
</reference>
<evidence type="ECO:0000256" key="6">
    <source>
        <dbReference type="ARBA" id="ARBA00023128"/>
    </source>
</evidence>
<dbReference type="FunFam" id="1.20.5.340:FF:000015">
    <property type="entry name" value="Mitochondrial calcium uniporter regulator 1"/>
    <property type="match status" value="1"/>
</dbReference>
<dbReference type="EMBL" id="JAERUA010000002">
    <property type="protein sequence ID" value="KAI1903813.1"/>
    <property type="molecule type" value="Genomic_DNA"/>
</dbReference>
<name>A0A8T3E3K9_9TELE</name>
<evidence type="ECO:0008006" key="13">
    <source>
        <dbReference type="Google" id="ProtNLM"/>
    </source>
</evidence>